<evidence type="ECO:0000313" key="2">
    <source>
        <dbReference type="Proteomes" id="UP000028780"/>
    </source>
</evidence>
<evidence type="ECO:0008006" key="3">
    <source>
        <dbReference type="Google" id="ProtNLM"/>
    </source>
</evidence>
<protein>
    <recommendedName>
        <fullName evidence="3">Abortive infection bacteriophage resistance protein</fullName>
    </recommendedName>
</protein>
<dbReference type="Proteomes" id="UP000028780">
    <property type="component" value="Chromosome"/>
</dbReference>
<keyword evidence="2" id="KW-1185">Reference proteome</keyword>
<dbReference type="AlphaFoldDB" id="A0A076NFQ0"/>
<organism evidence="1 2">
    <name type="scientific">Corynebacterium imitans</name>
    <dbReference type="NCBI Taxonomy" id="156978"/>
    <lineage>
        <taxon>Bacteria</taxon>
        <taxon>Bacillati</taxon>
        <taxon>Actinomycetota</taxon>
        <taxon>Actinomycetes</taxon>
        <taxon>Mycobacteriales</taxon>
        <taxon>Corynebacteriaceae</taxon>
        <taxon>Corynebacterium</taxon>
    </lineage>
</organism>
<name>A0A076NFQ0_9CORY</name>
<gene>
    <name evidence="1" type="ORF">CIMIT_04855</name>
</gene>
<dbReference type="HOGENOM" id="CLU_075504_0_0_11"/>
<dbReference type="OrthoDB" id="5363652at2"/>
<evidence type="ECO:0000313" key="1">
    <source>
        <dbReference type="EMBL" id="AIJ33314.1"/>
    </source>
</evidence>
<accession>A0A076NFQ0</accession>
<sequence length="319" mass="36551">MKSGDNRPPFLTTDGKIEYLEERHYFPRSSITEDDVARLATVNFHFFIGYARNFRYLHDNGAITVQKSPSEVFRIMDADSQMSSYIFSGIRTVEFQLRHHFVNALCKSSCPYDDYLEPSNYLLLDSNYTPEDLIEGMLRDILNYREAYVVNHIERQCRIIGLPQPPRWVTRDNREQVLQLVQGLPIWSVVDSLTLGHLNRAILSFNPPGTQGPLWKEVSGALNFKADRFAVGCSSILFLRNLTAHHNRLWMRPTSNTPTRAGLFRKKMKDVDPRSMVVAFYNLASMHGASVARNYASGFEKLIDQNPAYAHGIQQISPD</sequence>
<dbReference type="InterPro" id="IPR011664">
    <property type="entry name" value="Abi_system_AbiD/AbiF-like"/>
</dbReference>
<proteinExistence type="predicted"/>
<dbReference type="Pfam" id="PF07751">
    <property type="entry name" value="Abi_2"/>
    <property type="match status" value="1"/>
</dbReference>
<dbReference type="eggNOG" id="COG4823">
    <property type="taxonomic scope" value="Bacteria"/>
</dbReference>
<reference evidence="1 2" key="1">
    <citation type="submission" date="2014-08" db="EMBL/GenBank/DDBJ databases">
        <title>Complete genome sequence of Corynebacterium imitans DSM 44264, isolated from a five-month-old boy with suspected pharyngeal diphtheria.</title>
        <authorList>
            <person name="Mollmann S."/>
            <person name="Albersmeier A."/>
            <person name="Ruckert C."/>
            <person name="Tauch A."/>
        </authorList>
    </citation>
    <scope>NUCLEOTIDE SEQUENCE [LARGE SCALE GENOMIC DNA]</scope>
    <source>
        <strain evidence="1 2">DSM 44264</strain>
    </source>
</reference>
<dbReference type="KEGG" id="cii:CIMIT_04855"/>
<dbReference type="RefSeq" id="WP_038589888.1">
    <property type="nucleotide sequence ID" value="NZ_CP009211.1"/>
</dbReference>
<dbReference type="EMBL" id="CP009211">
    <property type="protein sequence ID" value="AIJ33314.1"/>
    <property type="molecule type" value="Genomic_DNA"/>
</dbReference>